<keyword evidence="2" id="KW-1185">Reference proteome</keyword>
<proteinExistence type="predicted"/>
<dbReference type="EMBL" id="JACDUT010000005">
    <property type="protein sequence ID" value="MBA2875190.1"/>
    <property type="molecule type" value="Genomic_DNA"/>
</dbReference>
<sequence>MLVHELIGTEHLFTGQLKKGYHILLKKYKTSDVRLFSADYFQEIDCGTEEVVEVVFDPGNEYSLVCLGLYTFKNESPSLHELQRTLQSKHQDIFQKEAVSA</sequence>
<dbReference type="Proteomes" id="UP000523087">
    <property type="component" value="Unassembled WGS sequence"/>
</dbReference>
<gene>
    <name evidence="1" type="ORF">HNR31_001963</name>
</gene>
<reference evidence="1 2" key="1">
    <citation type="submission" date="2020-07" db="EMBL/GenBank/DDBJ databases">
        <title>Genomic Encyclopedia of Type Strains, Phase IV (KMG-IV): sequencing the most valuable type-strain genomes for metagenomic binning, comparative biology and taxonomic classification.</title>
        <authorList>
            <person name="Goeker M."/>
        </authorList>
    </citation>
    <scope>NUCLEOTIDE SEQUENCE [LARGE SCALE GENOMIC DNA]</scope>
    <source>
        <strain evidence="1 2">DSM 15730</strain>
    </source>
</reference>
<dbReference type="AlphaFoldDB" id="A0A7V9Z765"/>
<name>A0A7V9Z765_9BACL</name>
<evidence type="ECO:0000313" key="1">
    <source>
        <dbReference type="EMBL" id="MBA2875190.1"/>
    </source>
</evidence>
<evidence type="ECO:0000313" key="2">
    <source>
        <dbReference type="Proteomes" id="UP000523087"/>
    </source>
</evidence>
<comment type="caution">
    <text evidence="1">The sequence shown here is derived from an EMBL/GenBank/DDBJ whole genome shotgun (WGS) entry which is preliminary data.</text>
</comment>
<organism evidence="1 2">
    <name type="scientific">Thermaerobacillus caldiproteolyticus</name>
    <dbReference type="NCBI Taxonomy" id="247480"/>
    <lineage>
        <taxon>Bacteria</taxon>
        <taxon>Bacillati</taxon>
        <taxon>Bacillota</taxon>
        <taxon>Bacilli</taxon>
        <taxon>Bacillales</taxon>
        <taxon>Anoxybacillaceae</taxon>
        <taxon>Thermaerobacillus</taxon>
    </lineage>
</organism>
<dbReference type="RefSeq" id="WP_181556025.1">
    <property type="nucleotide sequence ID" value="NZ_CP064060.1"/>
</dbReference>
<accession>A0A7V9Z765</accession>
<protein>
    <submittedName>
        <fullName evidence="1">Uncharacterized protein</fullName>
    </submittedName>
</protein>